<sequence>MKTDYIVLWRQTALDRLMTKAEYIAEQSKNQDIADNFIETIQELSEKLSYTAGAYDDQNIHTFPLKNGHSVRFLVAGDVVLITDFIPRGMNI</sequence>
<proteinExistence type="predicted"/>
<dbReference type="PATRIC" id="fig|1005058.3.peg.2510"/>
<dbReference type="RefSeq" id="WP_013747292.1">
    <property type="nucleotide sequence ID" value="NC_015461.1"/>
</dbReference>
<dbReference type="AlphaFoldDB" id="F4HFX2"/>
<reference evidence="1 2" key="1">
    <citation type="journal article" date="2011" name="J. Bacteriol.">
        <title>Complete genome sequence of Gallibacterium anatis strain UMN179, isolated from a laying hen with peritonitis.</title>
        <authorList>
            <person name="Johnson T.J."/>
            <person name="Fernandez-Alarcon C."/>
            <person name="Bojesen A.M."/>
            <person name="Nolan L.K."/>
            <person name="Trampel D.W."/>
            <person name="Seemann T."/>
        </authorList>
    </citation>
    <scope>NUCLEOTIDE SEQUENCE [LARGE SCALE GENOMIC DNA]</scope>
    <source>
        <strain evidence="2">UMN179</strain>
        <plasmid evidence="1 2">pUMN179</plasmid>
    </source>
</reference>
<evidence type="ECO:0008006" key="3">
    <source>
        <dbReference type="Google" id="ProtNLM"/>
    </source>
</evidence>
<accession>F4HFX2</accession>
<dbReference type="HOGENOM" id="CLU_182206_0_0_6"/>
<evidence type="ECO:0000313" key="2">
    <source>
        <dbReference type="Proteomes" id="UP000006908"/>
    </source>
</evidence>
<dbReference type="InterPro" id="IPR035093">
    <property type="entry name" value="RelE/ParE_toxin_dom_sf"/>
</dbReference>
<keyword evidence="1" id="KW-0614">Plasmid</keyword>
<gene>
    <name evidence="1" type="ordered locus">UMN179_p00005</name>
</gene>
<evidence type="ECO:0000313" key="1">
    <source>
        <dbReference type="EMBL" id="AEC18539.1"/>
    </source>
</evidence>
<protein>
    <recommendedName>
        <fullName evidence="3">Type II toxin-antitoxin system RelE/ParE family toxin</fullName>
    </recommendedName>
</protein>
<dbReference type="KEGG" id="gan:UMN179_p00005"/>
<name>F4HFX2_GALAU</name>
<dbReference type="Proteomes" id="UP000006908">
    <property type="component" value="Plasmid pUMN179"/>
</dbReference>
<dbReference type="Gene3D" id="3.30.2310.20">
    <property type="entry name" value="RelE-like"/>
    <property type="match status" value="1"/>
</dbReference>
<organism evidence="1 2">
    <name type="scientific">Gallibacterium anatis (strain UMN179)</name>
    <name type="common">Pasteurella anatis</name>
    <dbReference type="NCBI Taxonomy" id="1005058"/>
    <lineage>
        <taxon>Bacteria</taxon>
        <taxon>Pseudomonadati</taxon>
        <taxon>Pseudomonadota</taxon>
        <taxon>Gammaproteobacteria</taxon>
        <taxon>Pasteurellales</taxon>
        <taxon>Pasteurellaceae</taxon>
        <taxon>Gallibacterium</taxon>
    </lineage>
</organism>
<geneLocation type="plasmid" evidence="1 2">
    <name>pUMN179</name>
</geneLocation>
<dbReference type="EMBL" id="CP002668">
    <property type="protein sequence ID" value="AEC18539.1"/>
    <property type="molecule type" value="Genomic_DNA"/>
</dbReference>